<dbReference type="EMBL" id="UGTW01000001">
    <property type="protein sequence ID" value="SUC17057.1"/>
    <property type="molecule type" value="Genomic_DNA"/>
</dbReference>
<proteinExistence type="predicted"/>
<gene>
    <name evidence="1" type="ORF">NCTC10376_02978</name>
</gene>
<evidence type="ECO:0000313" key="1">
    <source>
        <dbReference type="EMBL" id="SUC17057.1"/>
    </source>
</evidence>
<dbReference type="HOGENOM" id="CLU_3238247_0_0_6"/>
<protein>
    <submittedName>
        <fullName evidence="1">Uncharacterized protein</fullName>
    </submittedName>
</protein>
<dbReference type="AlphaFoldDB" id="A0A094TIJ3"/>
<reference evidence="1 2" key="1">
    <citation type="submission" date="2018-06" db="EMBL/GenBank/DDBJ databases">
        <authorList>
            <consortium name="Pathogen Informatics"/>
            <person name="Doyle S."/>
        </authorList>
    </citation>
    <scope>NUCLEOTIDE SEQUENCE [LARGE SCALE GENOMIC DNA]</scope>
    <source>
        <strain evidence="1 2">NCTC10376</strain>
    </source>
</reference>
<accession>A0A094TIJ3</accession>
<evidence type="ECO:0000313" key="2">
    <source>
        <dbReference type="Proteomes" id="UP000254331"/>
    </source>
</evidence>
<dbReference type="Proteomes" id="UP000254331">
    <property type="component" value="Unassembled WGS sequence"/>
</dbReference>
<organism evidence="1 2">
    <name type="scientific">Proteus vulgaris</name>
    <dbReference type="NCBI Taxonomy" id="585"/>
    <lineage>
        <taxon>Bacteria</taxon>
        <taxon>Pseudomonadati</taxon>
        <taxon>Pseudomonadota</taxon>
        <taxon>Gammaproteobacteria</taxon>
        <taxon>Enterobacterales</taxon>
        <taxon>Morganellaceae</taxon>
        <taxon>Proteus</taxon>
    </lineage>
</organism>
<name>A0A094TIJ3_PROVU</name>
<sequence>MDTKRKLYIAGVIIDDAFYTLETLYSKKRSSNTNIYAKTCIYL</sequence>